<evidence type="ECO:0000256" key="8">
    <source>
        <dbReference type="ARBA" id="ARBA00023034"/>
    </source>
</evidence>
<dbReference type="PANTHER" id="PTHR47549">
    <property type="entry name" value="GOLGI APPARATUS MEMBRANE PROTEIN TVP38-RELATED"/>
    <property type="match status" value="1"/>
</dbReference>
<keyword evidence="14" id="KW-1185">Reference proteome</keyword>
<sequence>MASYSAYNSGHTSPSNIPYVPASSSAQQQSYPPAARYDPSRTSLGSDDDATVAPTKKNGDSVVDMRDLMRTPSPTPSEAEELRKTSVIDWKAMMNWKYWIRKEWAWYYVAVFIGLVLVILFTVFHDQIVTWLQPAANWMHRWVSEFPFYFIFCAHSGRSIPIRFGWLIPIAILFVISFPPLFGHEIVGILCGLVWGLWVGFAIVAAGTFLGEVGNFYAFKHCCSARGTKLERTKLTYACLAKVVREGGFKIALIARLSAIPGHFTTAVFSTCGMSIWTFMIAAVLSTPKQFMTVYLGVALEQSQKNGGNADNVVKDIVLGVTVVITFVAMWYIFSKMNKAKPAVIYERRKARQAKLMEAAYGSSAMLRSNPLDSFNPNASEAEIPLTAQGNTFGDVGHQQWDASGRAVGYASDPTLFVPVPRKAQSRPPATAPTHRPQPRADLESAYSMTEQPSYQPTEPGRQIPSPTGFPNPFPSPSDTRPPFRPTYNPSVPVTSATPPPIPPPPAPPVSSPPQSPFTAQYPPRTAPAYGNGSVSSTPTAAQFPVYNQAPRMAPATAPMQMGTAYAAPPFPPPTVGVQHVQNTGGYPSYPTAESVRSEAGSLPPSYSDLSFQ</sequence>
<evidence type="ECO:0000256" key="5">
    <source>
        <dbReference type="ARBA" id="ARBA00020673"/>
    </source>
</evidence>
<keyword evidence="6 11" id="KW-0812">Transmembrane</keyword>
<evidence type="ECO:0000259" key="12">
    <source>
        <dbReference type="Pfam" id="PF09335"/>
    </source>
</evidence>
<feature type="compositionally biased region" description="Polar residues" evidence="10">
    <location>
        <begin position="1"/>
        <end position="16"/>
    </location>
</feature>
<dbReference type="GO" id="GO:0000139">
    <property type="term" value="C:Golgi membrane"/>
    <property type="evidence" value="ECO:0007669"/>
    <property type="project" value="UniProtKB-SubCell"/>
</dbReference>
<evidence type="ECO:0000313" key="14">
    <source>
        <dbReference type="Proteomes" id="UP000006352"/>
    </source>
</evidence>
<evidence type="ECO:0000256" key="3">
    <source>
        <dbReference type="ARBA" id="ARBA00008640"/>
    </source>
</evidence>
<protein>
    <recommendedName>
        <fullName evidence="4">Golgi apparatus membrane protein TVP38</fullName>
    </recommendedName>
    <alternativeName>
        <fullName evidence="5">Golgi apparatus membrane protein tvp38</fullName>
    </alternativeName>
</protein>
<evidence type="ECO:0000256" key="6">
    <source>
        <dbReference type="ARBA" id="ARBA00022692"/>
    </source>
</evidence>
<feature type="transmembrane region" description="Helical" evidence="11">
    <location>
        <begin position="187"/>
        <end position="210"/>
    </location>
</feature>
<evidence type="ECO:0000256" key="11">
    <source>
        <dbReference type="SAM" id="Phobius"/>
    </source>
</evidence>
<accession>J4GLX8</accession>
<dbReference type="AlphaFoldDB" id="J4GLX8"/>
<evidence type="ECO:0000256" key="2">
    <source>
        <dbReference type="ARBA" id="ARBA00004653"/>
    </source>
</evidence>
<evidence type="ECO:0000313" key="13">
    <source>
        <dbReference type="EMBL" id="CCL99920.1"/>
    </source>
</evidence>
<feature type="compositionally biased region" description="Pro residues" evidence="10">
    <location>
        <begin position="498"/>
        <end position="516"/>
    </location>
</feature>
<dbReference type="InterPro" id="IPR051076">
    <property type="entry name" value="Golgi_membrane_TVP38/TMEM64"/>
</dbReference>
<proteinExistence type="inferred from homology"/>
<dbReference type="EMBL" id="HE796957">
    <property type="protein sequence ID" value="CCL99920.1"/>
    <property type="molecule type" value="Genomic_DNA"/>
</dbReference>
<reference evidence="13 14" key="1">
    <citation type="journal article" date="2012" name="Appl. Environ. Microbiol.">
        <title>Short-read sequencing for genomic analysis of the brown rot fungus Fibroporia radiculosa.</title>
        <authorList>
            <person name="Tang J.D."/>
            <person name="Perkins A.D."/>
            <person name="Sonstegard T.S."/>
            <person name="Schroeder S.G."/>
            <person name="Burgess S.C."/>
            <person name="Diehl S.V."/>
        </authorList>
    </citation>
    <scope>NUCLEOTIDE SEQUENCE [LARGE SCALE GENOMIC DNA]</scope>
    <source>
        <strain evidence="13 14">TFFH 294</strain>
    </source>
</reference>
<keyword evidence="7 11" id="KW-1133">Transmembrane helix</keyword>
<dbReference type="InParanoid" id="J4GLX8"/>
<dbReference type="PANTHER" id="PTHR47549:SF2">
    <property type="entry name" value="GOLGI APPARATUS MEMBRANE PROTEIN TVP38"/>
    <property type="match status" value="1"/>
</dbReference>
<dbReference type="Pfam" id="PF09335">
    <property type="entry name" value="VTT_dom"/>
    <property type="match status" value="1"/>
</dbReference>
<comment type="similarity">
    <text evidence="3">Belongs to the TVP38/TMEM64 family.</text>
</comment>
<dbReference type="OrthoDB" id="166803at2759"/>
<feature type="domain" description="VTT" evidence="12">
    <location>
        <begin position="184"/>
        <end position="297"/>
    </location>
</feature>
<comment type="subcellular location">
    <subcellularLocation>
        <location evidence="2">Golgi apparatus membrane</location>
        <topology evidence="2">Multi-pass membrane protein</topology>
    </subcellularLocation>
</comment>
<gene>
    <name evidence="13" type="ORF">FIBRA_01945</name>
</gene>
<name>J4GLX8_9APHY</name>
<dbReference type="RefSeq" id="XP_012179203.1">
    <property type="nucleotide sequence ID" value="XM_012323813.1"/>
</dbReference>
<feature type="region of interest" description="Disordered" evidence="10">
    <location>
        <begin position="1"/>
        <end position="78"/>
    </location>
</feature>
<dbReference type="GeneID" id="24094831"/>
<evidence type="ECO:0000256" key="9">
    <source>
        <dbReference type="ARBA" id="ARBA00023136"/>
    </source>
</evidence>
<dbReference type="InterPro" id="IPR032816">
    <property type="entry name" value="VTT_dom"/>
</dbReference>
<feature type="transmembrane region" description="Helical" evidence="11">
    <location>
        <begin position="104"/>
        <end position="124"/>
    </location>
</feature>
<comment type="function">
    <text evidence="1">Golgi membrane protein involved in vesicular trafficking and spindle migration.</text>
</comment>
<evidence type="ECO:0000256" key="7">
    <source>
        <dbReference type="ARBA" id="ARBA00022989"/>
    </source>
</evidence>
<feature type="transmembrane region" description="Helical" evidence="11">
    <location>
        <begin position="317"/>
        <end position="334"/>
    </location>
</feature>
<dbReference type="HOGENOM" id="CLU_021545_2_0_1"/>
<evidence type="ECO:0000256" key="10">
    <source>
        <dbReference type="SAM" id="MobiDB-lite"/>
    </source>
</evidence>
<feature type="region of interest" description="Disordered" evidence="10">
    <location>
        <begin position="576"/>
        <end position="613"/>
    </location>
</feature>
<feature type="compositionally biased region" description="Basic and acidic residues" evidence="10">
    <location>
        <begin position="57"/>
        <end position="69"/>
    </location>
</feature>
<evidence type="ECO:0000256" key="1">
    <source>
        <dbReference type="ARBA" id="ARBA00002978"/>
    </source>
</evidence>
<organism evidence="13 14">
    <name type="scientific">Fibroporia radiculosa</name>
    <dbReference type="NCBI Taxonomy" id="599839"/>
    <lineage>
        <taxon>Eukaryota</taxon>
        <taxon>Fungi</taxon>
        <taxon>Dikarya</taxon>
        <taxon>Basidiomycota</taxon>
        <taxon>Agaricomycotina</taxon>
        <taxon>Agaricomycetes</taxon>
        <taxon>Polyporales</taxon>
        <taxon>Fibroporiaceae</taxon>
        <taxon>Fibroporia</taxon>
    </lineage>
</organism>
<evidence type="ECO:0000256" key="4">
    <source>
        <dbReference type="ARBA" id="ARBA00013533"/>
    </source>
</evidence>
<keyword evidence="8" id="KW-0333">Golgi apparatus</keyword>
<keyword evidence="9 11" id="KW-0472">Membrane</keyword>
<feature type="transmembrane region" description="Helical" evidence="11">
    <location>
        <begin position="164"/>
        <end position="181"/>
    </location>
</feature>
<feature type="region of interest" description="Disordered" evidence="10">
    <location>
        <begin position="418"/>
        <end position="540"/>
    </location>
</feature>
<feature type="transmembrane region" description="Helical" evidence="11">
    <location>
        <begin position="264"/>
        <end position="285"/>
    </location>
</feature>
<feature type="compositionally biased region" description="Polar residues" evidence="10">
    <location>
        <begin position="447"/>
        <end position="457"/>
    </location>
</feature>
<feature type="compositionally biased region" description="Low complexity" evidence="10">
    <location>
        <begin position="18"/>
        <end position="35"/>
    </location>
</feature>
<dbReference type="STRING" id="599839.J4GLX8"/>
<dbReference type="Proteomes" id="UP000006352">
    <property type="component" value="Unassembled WGS sequence"/>
</dbReference>